<sequence>MRAEISYDLVMSDDMGFVEGTFRLPGGDWQVVIVSQYDVSVPVAVPQVWDSGVRGVFVRFPRGWPLNAAAVERVLSASLGVTEWLVVRGPDSMQLR</sequence>
<evidence type="ECO:0000313" key="2">
    <source>
        <dbReference type="Proteomes" id="UP000464378"/>
    </source>
</evidence>
<dbReference type="EMBL" id="LR586016">
    <property type="protein sequence ID" value="VIP05373.1"/>
    <property type="molecule type" value="Genomic_DNA"/>
</dbReference>
<protein>
    <submittedName>
        <fullName evidence="1">Uncharacterized protein</fullName>
    </submittedName>
</protein>
<evidence type="ECO:0000313" key="1">
    <source>
        <dbReference type="EMBL" id="VIP05373.1"/>
    </source>
</evidence>
<dbReference type="RefSeq" id="WP_162660454.1">
    <property type="nucleotide sequence ID" value="NZ_LR593887.1"/>
</dbReference>
<dbReference type="KEGG" id="tim:GMBLW1_38200"/>
<reference evidence="1" key="1">
    <citation type="submission" date="2019-04" db="EMBL/GenBank/DDBJ databases">
        <authorList>
            <consortium name="Science for Life Laboratories"/>
        </authorList>
    </citation>
    <scope>NUCLEOTIDE SEQUENCE</scope>
    <source>
        <strain evidence="1">MBLW1</strain>
    </source>
</reference>
<dbReference type="InParanoid" id="A0A6C2YW35"/>
<keyword evidence="2" id="KW-1185">Reference proteome</keyword>
<dbReference type="AlphaFoldDB" id="A0A6C2YW35"/>
<gene>
    <name evidence="1" type="ORF">GMBLW1_38200</name>
</gene>
<name>A0A6C2YW35_9BACT</name>
<organism evidence="1">
    <name type="scientific">Tuwongella immobilis</name>
    <dbReference type="NCBI Taxonomy" id="692036"/>
    <lineage>
        <taxon>Bacteria</taxon>
        <taxon>Pseudomonadati</taxon>
        <taxon>Planctomycetota</taxon>
        <taxon>Planctomycetia</taxon>
        <taxon>Gemmatales</taxon>
        <taxon>Gemmataceae</taxon>
        <taxon>Tuwongella</taxon>
    </lineage>
</organism>
<proteinExistence type="predicted"/>
<accession>A0A6C2YW35</accession>
<dbReference type="EMBL" id="LR593887">
    <property type="protein sequence ID" value="VTS08102.1"/>
    <property type="molecule type" value="Genomic_DNA"/>
</dbReference>
<dbReference type="Proteomes" id="UP000464378">
    <property type="component" value="Chromosome"/>
</dbReference>